<protein>
    <submittedName>
        <fullName evidence="9">DEKNAAC101179</fullName>
    </submittedName>
</protein>
<gene>
    <name evidence="9" type="ORF">BRENAR_LOCUS1039</name>
</gene>
<dbReference type="GO" id="GO:0006825">
    <property type="term" value="P:copper ion transport"/>
    <property type="evidence" value="ECO:0007669"/>
    <property type="project" value="UniProtKB-KW"/>
</dbReference>
<evidence type="ECO:0000256" key="1">
    <source>
        <dbReference type="ARBA" id="ARBA00022448"/>
    </source>
</evidence>
<evidence type="ECO:0000259" key="8">
    <source>
        <dbReference type="PROSITE" id="PS50846"/>
    </source>
</evidence>
<feature type="domain" description="HMA" evidence="8">
    <location>
        <begin position="3"/>
        <end position="68"/>
    </location>
</feature>
<dbReference type="PANTHER" id="PTHR46365:SF1">
    <property type="entry name" value="COPPER TRANSPORT PROTEIN ATOX1"/>
    <property type="match status" value="1"/>
</dbReference>
<keyword evidence="1" id="KW-0813">Transport</keyword>
<dbReference type="GO" id="GO:0046872">
    <property type="term" value="F:metal ion binding"/>
    <property type="evidence" value="ECO:0007669"/>
    <property type="project" value="UniProtKB-KW"/>
</dbReference>
<dbReference type="Pfam" id="PF00403">
    <property type="entry name" value="HMA"/>
    <property type="match status" value="1"/>
</dbReference>
<keyword evidence="4" id="KW-0186">Copper</keyword>
<keyword evidence="3" id="KW-0187">Copper transport</keyword>
<dbReference type="Proteomes" id="UP000290900">
    <property type="component" value="Unassembled WGS sequence"/>
</dbReference>
<evidence type="ECO:0000313" key="10">
    <source>
        <dbReference type="Proteomes" id="UP000290900"/>
    </source>
</evidence>
<dbReference type="InterPro" id="IPR006121">
    <property type="entry name" value="HMA_dom"/>
</dbReference>
<dbReference type="OrthoDB" id="689350at2759"/>
<evidence type="ECO:0000256" key="7">
    <source>
        <dbReference type="ARBA" id="ARBA00038171"/>
    </source>
</evidence>
<evidence type="ECO:0000256" key="4">
    <source>
        <dbReference type="ARBA" id="ARBA00023008"/>
    </source>
</evidence>
<keyword evidence="10" id="KW-1185">Reference proteome</keyword>
<dbReference type="InterPro" id="IPR036163">
    <property type="entry name" value="HMA_dom_sf"/>
</dbReference>
<dbReference type="FunCoup" id="A0A448YH78">
    <property type="interactions" value="603"/>
</dbReference>
<dbReference type="Gene3D" id="3.30.70.100">
    <property type="match status" value="1"/>
</dbReference>
<accession>A0A448YH78</accession>
<evidence type="ECO:0000256" key="2">
    <source>
        <dbReference type="ARBA" id="ARBA00022723"/>
    </source>
</evidence>
<reference evidence="9 10" key="1">
    <citation type="submission" date="2018-12" db="EMBL/GenBank/DDBJ databases">
        <authorList>
            <person name="Tiukova I."/>
            <person name="Dainat J."/>
        </authorList>
    </citation>
    <scope>NUCLEOTIDE SEQUENCE [LARGE SCALE GENOMIC DNA]</scope>
</reference>
<keyword evidence="6" id="KW-0143">Chaperone</keyword>
<evidence type="ECO:0000256" key="6">
    <source>
        <dbReference type="ARBA" id="ARBA00023186"/>
    </source>
</evidence>
<name>A0A448YH78_BRENA</name>
<sequence>MSEHKYHYDVTMACSGCSSAVNRVLTKLNGVKDIDISLEKQSVDVTAGSGLSYDQVLQTIAKTGKKINGGKVIA</sequence>
<comment type="similarity">
    <text evidence="7">Belongs to the ATX1 family.</text>
</comment>
<dbReference type="STRING" id="13370.A0A448YH78"/>
<dbReference type="InParanoid" id="A0A448YH78"/>
<evidence type="ECO:0000256" key="5">
    <source>
        <dbReference type="ARBA" id="ARBA00023065"/>
    </source>
</evidence>
<keyword evidence="5" id="KW-0406">Ion transport</keyword>
<dbReference type="AlphaFoldDB" id="A0A448YH78"/>
<dbReference type="PROSITE" id="PS50846">
    <property type="entry name" value="HMA_2"/>
    <property type="match status" value="1"/>
</dbReference>
<organism evidence="9 10">
    <name type="scientific">Brettanomyces naardenensis</name>
    <name type="common">Yeast</name>
    <dbReference type="NCBI Taxonomy" id="13370"/>
    <lineage>
        <taxon>Eukaryota</taxon>
        <taxon>Fungi</taxon>
        <taxon>Dikarya</taxon>
        <taxon>Ascomycota</taxon>
        <taxon>Saccharomycotina</taxon>
        <taxon>Pichiomycetes</taxon>
        <taxon>Pichiales</taxon>
        <taxon>Pichiaceae</taxon>
        <taxon>Brettanomyces</taxon>
    </lineage>
</organism>
<dbReference type="EMBL" id="CAACVR010000003">
    <property type="protein sequence ID" value="VEU20304.1"/>
    <property type="molecule type" value="Genomic_DNA"/>
</dbReference>
<dbReference type="CDD" id="cd00371">
    <property type="entry name" value="HMA"/>
    <property type="match status" value="1"/>
</dbReference>
<dbReference type="GO" id="GO:0005829">
    <property type="term" value="C:cytosol"/>
    <property type="evidence" value="ECO:0007669"/>
    <property type="project" value="TreeGrafter"/>
</dbReference>
<dbReference type="SUPFAM" id="SSF55008">
    <property type="entry name" value="HMA, heavy metal-associated domain"/>
    <property type="match status" value="1"/>
</dbReference>
<evidence type="ECO:0000313" key="9">
    <source>
        <dbReference type="EMBL" id="VEU20304.1"/>
    </source>
</evidence>
<dbReference type="GO" id="GO:0016531">
    <property type="term" value="F:copper chaperone activity"/>
    <property type="evidence" value="ECO:0007669"/>
    <property type="project" value="TreeGrafter"/>
</dbReference>
<keyword evidence="2" id="KW-0479">Metal-binding</keyword>
<dbReference type="InterPro" id="IPR051881">
    <property type="entry name" value="Copper_transport_ATOX1-like"/>
</dbReference>
<dbReference type="FunFam" id="3.30.70.100:FF:000008">
    <property type="entry name" value="Copper transport protein ATOX1"/>
    <property type="match status" value="1"/>
</dbReference>
<evidence type="ECO:0000256" key="3">
    <source>
        <dbReference type="ARBA" id="ARBA00022796"/>
    </source>
</evidence>
<proteinExistence type="inferred from homology"/>
<dbReference type="PANTHER" id="PTHR46365">
    <property type="entry name" value="COPPER TRANSPORT PROTEIN ATOX1"/>
    <property type="match status" value="1"/>
</dbReference>